<dbReference type="PANTHER" id="PTHR43364:SF4">
    <property type="entry name" value="NAD(P)-LINKED OXIDOREDUCTASE SUPERFAMILY PROTEIN"/>
    <property type="match status" value="1"/>
</dbReference>
<dbReference type="AlphaFoldDB" id="A0AAV7K9K4"/>
<dbReference type="Gene3D" id="3.20.20.100">
    <property type="entry name" value="NADP-dependent oxidoreductase domain"/>
    <property type="match status" value="1"/>
</dbReference>
<accession>A0AAV7K9K4</accession>
<dbReference type="GO" id="GO:0016491">
    <property type="term" value="F:oxidoreductase activity"/>
    <property type="evidence" value="ECO:0007669"/>
    <property type="project" value="UniProtKB-KW"/>
</dbReference>
<protein>
    <submittedName>
        <fullName evidence="4">Aflatoxin B1 aldehyde reductase member 4-like</fullName>
    </submittedName>
</protein>
<organism evidence="4 5">
    <name type="scientific">Oopsacas minuta</name>
    <dbReference type="NCBI Taxonomy" id="111878"/>
    <lineage>
        <taxon>Eukaryota</taxon>
        <taxon>Metazoa</taxon>
        <taxon>Porifera</taxon>
        <taxon>Hexactinellida</taxon>
        <taxon>Hexasterophora</taxon>
        <taxon>Lyssacinosida</taxon>
        <taxon>Leucopsacidae</taxon>
        <taxon>Oopsacas</taxon>
    </lineage>
</organism>
<dbReference type="InterPro" id="IPR036812">
    <property type="entry name" value="NAD(P)_OxRdtase_dom_sf"/>
</dbReference>
<dbReference type="EMBL" id="JAKMXF010000111">
    <property type="protein sequence ID" value="KAI6657710.1"/>
    <property type="molecule type" value="Genomic_DNA"/>
</dbReference>
<evidence type="ECO:0000259" key="3">
    <source>
        <dbReference type="Pfam" id="PF00248"/>
    </source>
</evidence>
<dbReference type="Proteomes" id="UP001165289">
    <property type="component" value="Unassembled WGS sequence"/>
</dbReference>
<dbReference type="SUPFAM" id="SSF51430">
    <property type="entry name" value="NAD(P)-linked oxidoreductase"/>
    <property type="match status" value="1"/>
</dbReference>
<evidence type="ECO:0000256" key="2">
    <source>
        <dbReference type="ARBA" id="ARBA00038157"/>
    </source>
</evidence>
<gene>
    <name evidence="4" type="ORF">LOD99_455</name>
</gene>
<dbReference type="PANTHER" id="PTHR43364">
    <property type="entry name" value="NADH-SPECIFIC METHYLGLYOXAL REDUCTASE-RELATED"/>
    <property type="match status" value="1"/>
</dbReference>
<comment type="caution">
    <text evidence="4">The sequence shown here is derived from an EMBL/GenBank/DDBJ whole genome shotgun (WGS) entry which is preliminary data.</text>
</comment>
<dbReference type="InterPro" id="IPR023210">
    <property type="entry name" value="NADP_OxRdtase_dom"/>
</dbReference>
<keyword evidence="5" id="KW-1185">Reference proteome</keyword>
<dbReference type="InterPro" id="IPR050523">
    <property type="entry name" value="AKR_Detox_Biosynth"/>
</dbReference>
<feature type="domain" description="NADP-dependent oxidoreductase" evidence="3">
    <location>
        <begin position="9"/>
        <end position="218"/>
    </location>
</feature>
<reference evidence="4 5" key="1">
    <citation type="journal article" date="2023" name="BMC Biol.">
        <title>The compact genome of the sponge Oopsacas minuta (Hexactinellida) is lacking key metazoan core genes.</title>
        <authorList>
            <person name="Santini S."/>
            <person name="Schenkelaars Q."/>
            <person name="Jourda C."/>
            <person name="Duchesne M."/>
            <person name="Belahbib H."/>
            <person name="Rocher C."/>
            <person name="Selva M."/>
            <person name="Riesgo A."/>
            <person name="Vervoort M."/>
            <person name="Leys S.P."/>
            <person name="Kodjabachian L."/>
            <person name="Le Bivic A."/>
            <person name="Borchiellini C."/>
            <person name="Claverie J.M."/>
            <person name="Renard E."/>
        </authorList>
    </citation>
    <scope>NUCLEOTIDE SEQUENCE [LARGE SCALE GENOMIC DNA]</scope>
    <source>
        <strain evidence="4">SPO-2</strain>
    </source>
</reference>
<dbReference type="Pfam" id="PF00248">
    <property type="entry name" value="Aldo_ket_red"/>
    <property type="match status" value="1"/>
</dbReference>
<dbReference type="InterPro" id="IPR020471">
    <property type="entry name" value="AKR"/>
</dbReference>
<evidence type="ECO:0000313" key="4">
    <source>
        <dbReference type="EMBL" id="KAI6657710.1"/>
    </source>
</evidence>
<name>A0AAV7K9K4_9METZ</name>
<keyword evidence="1" id="KW-0560">Oxidoreductase</keyword>
<sequence>MATKRKVNLIFGCMDFGRKMSIEESHSTLSYLLSDKVNIKSLDTAISYADGKSELFIGQYPACNDPEQTVITTKANPGDGKKLTPASINKQLTTSLTSLKRPYVDLFYLHMPDPLTPIEESLSEVHKLYKAGLIKEFGLSNYKSWEVVDVYHICKSNGWILPAAYQGMYNPVTRSVEAELFPALRKFGIRFDAYNPLAGGILTGKHKFSDKEEGKMLEGRFSGNSWASAYQKRYWNESMFTTIDLVQKALDKSYILISSEYLRELA</sequence>
<proteinExistence type="inferred from homology"/>
<dbReference type="PRINTS" id="PR00069">
    <property type="entry name" value="ALDKETRDTASE"/>
</dbReference>
<evidence type="ECO:0000313" key="5">
    <source>
        <dbReference type="Proteomes" id="UP001165289"/>
    </source>
</evidence>
<evidence type="ECO:0000256" key="1">
    <source>
        <dbReference type="ARBA" id="ARBA00023002"/>
    </source>
</evidence>
<comment type="similarity">
    <text evidence="2">Belongs to the aldo/keto reductase family. Aldo/keto reductase 2 subfamily.</text>
</comment>